<proteinExistence type="predicted"/>
<dbReference type="Proteomes" id="UP000091926">
    <property type="component" value="Chromosome"/>
</dbReference>
<gene>
    <name evidence="1" type="ORF">BAU07_18940</name>
</gene>
<name>A0A193GL69_9BORD</name>
<keyword evidence="2" id="KW-1185">Reference proteome</keyword>
<protein>
    <submittedName>
        <fullName evidence="1">Uncharacterized protein</fullName>
    </submittedName>
</protein>
<dbReference type="EMBL" id="CP016172">
    <property type="protein sequence ID" value="ANN80610.1"/>
    <property type="molecule type" value="Genomic_DNA"/>
</dbReference>
<sequence>MEHTTFGLAAVIVCKLYVDWLRATAELEEIKVEQGGSYMVKTPNGYEQPHQAFYVARDLRKELLTYLPECCLTIPSFANVRSKLGGGGQLDLPFAALVDHASADRKSYSNG</sequence>
<evidence type="ECO:0000313" key="2">
    <source>
        <dbReference type="Proteomes" id="UP000091926"/>
    </source>
</evidence>
<dbReference type="STRING" id="463014.BAU07_18940"/>
<organism evidence="1 2">
    <name type="scientific">Bordetella flabilis</name>
    <dbReference type="NCBI Taxonomy" id="463014"/>
    <lineage>
        <taxon>Bacteria</taxon>
        <taxon>Pseudomonadati</taxon>
        <taxon>Pseudomonadota</taxon>
        <taxon>Betaproteobacteria</taxon>
        <taxon>Burkholderiales</taxon>
        <taxon>Alcaligenaceae</taxon>
        <taxon>Bordetella</taxon>
    </lineage>
</organism>
<reference evidence="1 2" key="1">
    <citation type="submission" date="2016-06" db="EMBL/GenBank/DDBJ databases">
        <title>Complete genome sequences of Bordetella bronchialis and Bordetella flabilis.</title>
        <authorList>
            <person name="LiPuma J.J."/>
            <person name="Spilker T."/>
        </authorList>
    </citation>
    <scope>NUCLEOTIDE SEQUENCE [LARGE SCALE GENOMIC DNA]</scope>
    <source>
        <strain evidence="1 2">AU10664</strain>
    </source>
</reference>
<dbReference type="AlphaFoldDB" id="A0A193GL69"/>
<accession>A0A193GL69</accession>
<evidence type="ECO:0000313" key="1">
    <source>
        <dbReference type="EMBL" id="ANN80610.1"/>
    </source>
</evidence>
<dbReference type="KEGG" id="bfz:BAU07_18940"/>